<sequence length="236" mass="25603">MESGMCHAPIRNFALVLVGGCHLGLHPSAGMLRAYTAACLKCRCCDGVLPASLDQDTVFANGGQVIGAFQAGGESWAGILEDTQQLERRAELAAAACSTPVDGFWSSKSGWSSLRKWRWPCNVSSPVPSLGITECGTPSPPYAIWASAGLPKAARARRERMASLPWTETMRLSPWALPDPATLQPCNPATIKRRRLGLRQRCRRRREKKTQKAGCRHGKCYTSATAIGIPKEREGP</sequence>
<dbReference type="AlphaFoldDB" id="A0AAJ0HCM7"/>
<comment type="caution">
    <text evidence="1">The sequence shown here is derived from an EMBL/GenBank/DDBJ whole genome shotgun (WGS) entry which is preliminary data.</text>
</comment>
<dbReference type="Proteomes" id="UP001275084">
    <property type="component" value="Unassembled WGS sequence"/>
</dbReference>
<protein>
    <submittedName>
        <fullName evidence="1">Uncharacterized protein</fullName>
    </submittedName>
</protein>
<proteinExistence type="predicted"/>
<evidence type="ECO:0000313" key="2">
    <source>
        <dbReference type="Proteomes" id="UP001275084"/>
    </source>
</evidence>
<dbReference type="EMBL" id="JAUIQD010000006">
    <property type="protein sequence ID" value="KAK3347151.1"/>
    <property type="molecule type" value="Genomic_DNA"/>
</dbReference>
<accession>A0AAJ0HCM7</accession>
<reference evidence="1" key="2">
    <citation type="submission" date="2023-06" db="EMBL/GenBank/DDBJ databases">
        <authorList>
            <consortium name="Lawrence Berkeley National Laboratory"/>
            <person name="Haridas S."/>
            <person name="Hensen N."/>
            <person name="Bonometti L."/>
            <person name="Westerberg I."/>
            <person name="Brannstrom I.O."/>
            <person name="Guillou S."/>
            <person name="Cros-Aarteil S."/>
            <person name="Calhoun S."/>
            <person name="Kuo A."/>
            <person name="Mondo S."/>
            <person name="Pangilinan J."/>
            <person name="Riley R."/>
            <person name="Labutti K."/>
            <person name="Andreopoulos B."/>
            <person name="Lipzen A."/>
            <person name="Chen C."/>
            <person name="Yanf M."/>
            <person name="Daum C."/>
            <person name="Ng V."/>
            <person name="Clum A."/>
            <person name="Steindorff A."/>
            <person name="Ohm R."/>
            <person name="Martin F."/>
            <person name="Silar P."/>
            <person name="Natvig D."/>
            <person name="Lalanne C."/>
            <person name="Gautier V."/>
            <person name="Ament-Velasquez S.L."/>
            <person name="Kruys A."/>
            <person name="Hutchinson M.I."/>
            <person name="Powell A.J."/>
            <person name="Barry K."/>
            <person name="Miller A.N."/>
            <person name="Grigoriev I.V."/>
            <person name="Debuchy R."/>
            <person name="Gladieux P."/>
            <person name="Thoren M.H."/>
            <person name="Johannesson H."/>
        </authorList>
    </citation>
    <scope>NUCLEOTIDE SEQUENCE</scope>
    <source>
        <strain evidence="1">CBS 955.72</strain>
    </source>
</reference>
<gene>
    <name evidence="1" type="ORF">B0T25DRAFT_295539</name>
</gene>
<evidence type="ECO:0000313" key="1">
    <source>
        <dbReference type="EMBL" id="KAK3347151.1"/>
    </source>
</evidence>
<reference evidence="1" key="1">
    <citation type="journal article" date="2023" name="Mol. Phylogenet. Evol.">
        <title>Genome-scale phylogeny and comparative genomics of the fungal order Sordariales.</title>
        <authorList>
            <person name="Hensen N."/>
            <person name="Bonometti L."/>
            <person name="Westerberg I."/>
            <person name="Brannstrom I.O."/>
            <person name="Guillou S."/>
            <person name="Cros-Aarteil S."/>
            <person name="Calhoun S."/>
            <person name="Haridas S."/>
            <person name="Kuo A."/>
            <person name="Mondo S."/>
            <person name="Pangilinan J."/>
            <person name="Riley R."/>
            <person name="LaButti K."/>
            <person name="Andreopoulos B."/>
            <person name="Lipzen A."/>
            <person name="Chen C."/>
            <person name="Yan M."/>
            <person name="Daum C."/>
            <person name="Ng V."/>
            <person name="Clum A."/>
            <person name="Steindorff A."/>
            <person name="Ohm R.A."/>
            <person name="Martin F."/>
            <person name="Silar P."/>
            <person name="Natvig D.O."/>
            <person name="Lalanne C."/>
            <person name="Gautier V."/>
            <person name="Ament-Velasquez S.L."/>
            <person name="Kruys A."/>
            <person name="Hutchinson M.I."/>
            <person name="Powell A.J."/>
            <person name="Barry K."/>
            <person name="Miller A.N."/>
            <person name="Grigoriev I.V."/>
            <person name="Debuchy R."/>
            <person name="Gladieux P."/>
            <person name="Hiltunen Thoren M."/>
            <person name="Johannesson H."/>
        </authorList>
    </citation>
    <scope>NUCLEOTIDE SEQUENCE</scope>
    <source>
        <strain evidence="1">CBS 955.72</strain>
    </source>
</reference>
<keyword evidence="2" id="KW-1185">Reference proteome</keyword>
<organism evidence="1 2">
    <name type="scientific">Lasiosphaeria hispida</name>
    <dbReference type="NCBI Taxonomy" id="260671"/>
    <lineage>
        <taxon>Eukaryota</taxon>
        <taxon>Fungi</taxon>
        <taxon>Dikarya</taxon>
        <taxon>Ascomycota</taxon>
        <taxon>Pezizomycotina</taxon>
        <taxon>Sordariomycetes</taxon>
        <taxon>Sordariomycetidae</taxon>
        <taxon>Sordariales</taxon>
        <taxon>Lasiosphaeriaceae</taxon>
        <taxon>Lasiosphaeria</taxon>
    </lineage>
</organism>
<name>A0AAJ0HCM7_9PEZI</name>